<evidence type="ECO:0008006" key="3">
    <source>
        <dbReference type="Google" id="ProtNLM"/>
    </source>
</evidence>
<comment type="caution">
    <text evidence="1">The sequence shown here is derived from an EMBL/GenBank/DDBJ whole genome shotgun (WGS) entry which is preliminary data.</text>
</comment>
<gene>
    <name evidence="1" type="ORF">CEXT_541451</name>
</gene>
<name>A0AAV4XQY7_CAEEX</name>
<dbReference type="AlphaFoldDB" id="A0AAV4XQY7"/>
<proteinExistence type="predicted"/>
<organism evidence="1 2">
    <name type="scientific">Caerostris extrusa</name>
    <name type="common">Bark spider</name>
    <name type="synonym">Caerostris bankana</name>
    <dbReference type="NCBI Taxonomy" id="172846"/>
    <lineage>
        <taxon>Eukaryota</taxon>
        <taxon>Metazoa</taxon>
        <taxon>Ecdysozoa</taxon>
        <taxon>Arthropoda</taxon>
        <taxon>Chelicerata</taxon>
        <taxon>Arachnida</taxon>
        <taxon>Araneae</taxon>
        <taxon>Araneomorphae</taxon>
        <taxon>Entelegynae</taxon>
        <taxon>Araneoidea</taxon>
        <taxon>Araneidae</taxon>
        <taxon>Caerostris</taxon>
    </lineage>
</organism>
<sequence>MDWPAQSPDLNPIEKTLGRCIAEFRHYPSIIGEGTSMSSPSRVEENTTSCHTRTCGKYAQSPDLNPIEKPWDALHRRIQALPVHNR</sequence>
<dbReference type="Proteomes" id="UP001054945">
    <property type="component" value="Unassembled WGS sequence"/>
</dbReference>
<reference evidence="1 2" key="1">
    <citation type="submission" date="2021-06" db="EMBL/GenBank/DDBJ databases">
        <title>Caerostris extrusa draft genome.</title>
        <authorList>
            <person name="Kono N."/>
            <person name="Arakawa K."/>
        </authorList>
    </citation>
    <scope>NUCLEOTIDE SEQUENCE [LARGE SCALE GENOMIC DNA]</scope>
</reference>
<evidence type="ECO:0000313" key="1">
    <source>
        <dbReference type="EMBL" id="GIY96590.1"/>
    </source>
</evidence>
<evidence type="ECO:0000313" key="2">
    <source>
        <dbReference type="Proteomes" id="UP001054945"/>
    </source>
</evidence>
<protein>
    <recommendedName>
        <fullName evidence="3">Tc1-like transposase DDE domain-containing protein</fullName>
    </recommendedName>
</protein>
<keyword evidence="2" id="KW-1185">Reference proteome</keyword>
<dbReference type="EMBL" id="BPLR01018065">
    <property type="protein sequence ID" value="GIY96590.1"/>
    <property type="molecule type" value="Genomic_DNA"/>
</dbReference>
<accession>A0AAV4XQY7</accession>